<evidence type="ECO:0000256" key="3">
    <source>
        <dbReference type="ARBA" id="ARBA00022553"/>
    </source>
</evidence>
<sequence length="1518" mass="169066">MLTRDNIADVYSLAPMQESMFFDSLRNPASNTYFEQLSFRQNGVLDITSIEAAFNVLLERHDVLRAVFVQKTTDRPLQVIMKERRVPFFFRDLRGEADPQGIIDAYRKQDEEKGFQLAQDVLMRVAVLQLEDELYELVWTWHHILMDAWCVQQLQQEFFQIYAAIISGQKIVLPPVKPYKKYIEWLNTRDLAAGRLFWEEYLQGYEDLASLHALQRQTRVGYGICKADLLLDEKLSADLKALAAACRVTISTLCQAIWGVLLSKYHGSPDVIFGSVVSGRPPSVEGIETMMGLFINTLPVRLRYEGAESFTTLLKSMQKNAVDAESHHYLSLAEIQAASAQRQPLFDHILLFQNFPVTGMTTDAGSASAPAGPLQLHKTTSFQRFFYDLNIFFFTGGPGLFIEMKFNEQLYEPAFAAQVLQHFRVLAQQVTANPDMAVKDLLLTDQDTRELLTRFSGSNSSVSYAFSDLKALLEHQAAATPSLIAVHCNGRELSYRELHRQANMLAGIMTGRYGVGSSAVVAIMMPRSEMLVAALLAVIKTGAAFLPIDAAIPAARKHSILQEAQVSLLIIPAGDMLEVVDFYGGPVLAPDVEMPLEQEAYNNPAIALQPKDLAYVLYTSGSSGQPKGVGITHASFSNYVQWANSYYFKEAARVVFPFFTALSFDLTLTSIFTTLTNGGALHVYESDDVHQVLDHIFRHPHINTVKLTPAHISLLAHLQVPATGITRAIVGGEALTTLQIDTLKMLNSSMHIYNEYGPTEATIGCTVKEVMPGEKVSVGYPVANAAIYILDENRQLQAPGITGEIFIGGKVLAAGYYHNAGLTEEKFVPSPFDPAARLYRSGDKGRWWPDGQLEYLGRIDQQVKIRGYRVELQEVEHAVLQHEAVQAAVVTDKLEQSGSRSLLAFIVWKHNPQPAALRRHLETVLPSYMVPSRLVDLSEIPLTANGKVNRKLLAAMENSTPQTRQDAPVSATEAALAIIWKDVLGLSEVGIRQRFYETGGHSLTAIQLIARIYKQFHVQLDISTIFEEDTIEKQAACIDGTTPAVYEPLEKLPDAPFYETSYAQKSIWIAERLLKDRTAYIIPRILLLKGMLDVAILQEAFRRLLQRYEILRTTFALQGEEPVQYVHSADSFNCSLEYQVAHPSLSLEDVLESPMVKGMMAPLDLEKGPLIRCRLILVQPDQYILCWALHHIITDGQSMDNLLTEFTTLCHTLTAGGEPLLPPVNIQYRDYAAWYNAQLQTKKGMAAREYWVNKFSDLSPSALFPAGTPAAQAAGNTAMVSCKVPPALYQRLQSLCSEHNCSMFMPLLAALKILLYKHSGYTDLTVGTVAAGRVHPDLESQLGVFMNTLMLRTRLLPDSSIKENLLQVKDTVLEAFRHQLFPYSQLVQHISRRQGAGRQRFFDVMLSYHRTPGPQQAANGVQPLQVAGYTLEKKAITSDIILDVADTGAQLHADMIFHTHAIDNATAAGLCDGLPKVLAAITEQQYVTLEQLQTGMEKAGTTTVLTAPEVFNFDFNYK</sequence>
<dbReference type="Pfam" id="PF00668">
    <property type="entry name" value="Condensation"/>
    <property type="match status" value="2"/>
</dbReference>
<keyword evidence="2" id="KW-0596">Phosphopantetheine</keyword>
<accession>A0A1H8KD02</accession>
<name>A0A1H8KD02_9BACT</name>
<comment type="cofactor">
    <cofactor evidence="1">
        <name>pantetheine 4'-phosphate</name>
        <dbReference type="ChEBI" id="CHEBI:47942"/>
    </cofactor>
</comment>
<dbReference type="InterPro" id="IPR000873">
    <property type="entry name" value="AMP-dep_synth/lig_dom"/>
</dbReference>
<proteinExistence type="predicted"/>
<reference evidence="5 6" key="1">
    <citation type="submission" date="2016-10" db="EMBL/GenBank/DDBJ databases">
        <authorList>
            <person name="de Groot N.N."/>
        </authorList>
    </citation>
    <scope>NUCLEOTIDE SEQUENCE [LARGE SCALE GENOMIC DNA]</scope>
    <source>
        <strain evidence="5 6">DSM 21039</strain>
    </source>
</reference>
<dbReference type="Pfam" id="PF00501">
    <property type="entry name" value="AMP-binding"/>
    <property type="match status" value="1"/>
</dbReference>
<evidence type="ECO:0000256" key="1">
    <source>
        <dbReference type="ARBA" id="ARBA00001957"/>
    </source>
</evidence>
<dbReference type="NCBIfam" id="TIGR01733">
    <property type="entry name" value="AA-adenyl-dom"/>
    <property type="match status" value="1"/>
</dbReference>
<dbReference type="PANTHER" id="PTHR45527">
    <property type="entry name" value="NONRIBOSOMAL PEPTIDE SYNTHETASE"/>
    <property type="match status" value="1"/>
</dbReference>
<dbReference type="GO" id="GO:0003824">
    <property type="term" value="F:catalytic activity"/>
    <property type="evidence" value="ECO:0007669"/>
    <property type="project" value="InterPro"/>
</dbReference>
<dbReference type="CDD" id="cd19543">
    <property type="entry name" value="DCL_NRPS"/>
    <property type="match status" value="1"/>
</dbReference>
<dbReference type="InterPro" id="IPR045851">
    <property type="entry name" value="AMP-bd_C_sf"/>
</dbReference>
<evidence type="ECO:0000256" key="2">
    <source>
        <dbReference type="ARBA" id="ARBA00022450"/>
    </source>
</evidence>
<dbReference type="Gene3D" id="3.30.559.30">
    <property type="entry name" value="Nonribosomal peptide synthetase, condensation domain"/>
    <property type="match status" value="2"/>
</dbReference>
<dbReference type="RefSeq" id="WP_089921326.1">
    <property type="nucleotide sequence ID" value="NZ_FOBB01000015.1"/>
</dbReference>
<dbReference type="GO" id="GO:0044550">
    <property type="term" value="P:secondary metabolite biosynthetic process"/>
    <property type="evidence" value="ECO:0007669"/>
    <property type="project" value="TreeGrafter"/>
</dbReference>
<dbReference type="PANTHER" id="PTHR45527:SF1">
    <property type="entry name" value="FATTY ACID SYNTHASE"/>
    <property type="match status" value="1"/>
</dbReference>
<organism evidence="5 6">
    <name type="scientific">Chitinophaga rupis</name>
    <dbReference type="NCBI Taxonomy" id="573321"/>
    <lineage>
        <taxon>Bacteria</taxon>
        <taxon>Pseudomonadati</taxon>
        <taxon>Bacteroidota</taxon>
        <taxon>Chitinophagia</taxon>
        <taxon>Chitinophagales</taxon>
        <taxon>Chitinophagaceae</taxon>
        <taxon>Chitinophaga</taxon>
    </lineage>
</organism>
<dbReference type="GO" id="GO:0031177">
    <property type="term" value="F:phosphopantetheine binding"/>
    <property type="evidence" value="ECO:0007669"/>
    <property type="project" value="TreeGrafter"/>
</dbReference>
<dbReference type="SUPFAM" id="SSF47336">
    <property type="entry name" value="ACP-like"/>
    <property type="match status" value="1"/>
</dbReference>
<dbReference type="InterPro" id="IPR006162">
    <property type="entry name" value="Ppantetheine_attach_site"/>
</dbReference>
<dbReference type="PROSITE" id="PS50075">
    <property type="entry name" value="CARRIER"/>
    <property type="match status" value="1"/>
</dbReference>
<protein>
    <submittedName>
        <fullName evidence="5">Amino acid adenylation domain-containing protein</fullName>
    </submittedName>
</protein>
<dbReference type="OrthoDB" id="599826at2"/>
<dbReference type="PROSITE" id="PS00012">
    <property type="entry name" value="PHOSPHOPANTETHEINE"/>
    <property type="match status" value="1"/>
</dbReference>
<dbReference type="Pfam" id="PF00550">
    <property type="entry name" value="PP-binding"/>
    <property type="match status" value="1"/>
</dbReference>
<dbReference type="GO" id="GO:0005737">
    <property type="term" value="C:cytoplasm"/>
    <property type="evidence" value="ECO:0007669"/>
    <property type="project" value="TreeGrafter"/>
</dbReference>
<dbReference type="InterPro" id="IPR036736">
    <property type="entry name" value="ACP-like_sf"/>
</dbReference>
<dbReference type="EMBL" id="FOBB01000015">
    <property type="protein sequence ID" value="SEN90873.1"/>
    <property type="molecule type" value="Genomic_DNA"/>
</dbReference>
<dbReference type="CDD" id="cd05930">
    <property type="entry name" value="A_NRPS"/>
    <property type="match status" value="1"/>
</dbReference>
<dbReference type="InterPro" id="IPR020845">
    <property type="entry name" value="AMP-binding_CS"/>
</dbReference>
<dbReference type="Gene3D" id="3.30.300.30">
    <property type="match status" value="1"/>
</dbReference>
<dbReference type="InterPro" id="IPR001242">
    <property type="entry name" value="Condensation_dom"/>
</dbReference>
<dbReference type="Pfam" id="PF13193">
    <property type="entry name" value="AMP-binding_C"/>
    <property type="match status" value="1"/>
</dbReference>
<dbReference type="InterPro" id="IPR010071">
    <property type="entry name" value="AA_adenyl_dom"/>
</dbReference>
<dbReference type="SUPFAM" id="SSF56801">
    <property type="entry name" value="Acetyl-CoA synthetase-like"/>
    <property type="match status" value="1"/>
</dbReference>
<dbReference type="STRING" id="573321.SAMN04488505_1155"/>
<dbReference type="Gene3D" id="3.30.559.10">
    <property type="entry name" value="Chloramphenicol acetyltransferase-like domain"/>
    <property type="match status" value="2"/>
</dbReference>
<dbReference type="Proteomes" id="UP000198984">
    <property type="component" value="Unassembled WGS sequence"/>
</dbReference>
<dbReference type="GO" id="GO:0043041">
    <property type="term" value="P:amino acid activation for nonribosomal peptide biosynthetic process"/>
    <property type="evidence" value="ECO:0007669"/>
    <property type="project" value="TreeGrafter"/>
</dbReference>
<evidence type="ECO:0000313" key="6">
    <source>
        <dbReference type="Proteomes" id="UP000198984"/>
    </source>
</evidence>
<evidence type="ECO:0000313" key="5">
    <source>
        <dbReference type="EMBL" id="SEN90873.1"/>
    </source>
</evidence>
<gene>
    <name evidence="5" type="ORF">SAMN04488505_1155</name>
</gene>
<keyword evidence="3" id="KW-0597">Phosphoprotein</keyword>
<dbReference type="Gene3D" id="2.30.38.10">
    <property type="entry name" value="Luciferase, Domain 3"/>
    <property type="match status" value="1"/>
</dbReference>
<evidence type="ECO:0000259" key="4">
    <source>
        <dbReference type="PROSITE" id="PS50075"/>
    </source>
</evidence>
<dbReference type="Gene3D" id="3.40.50.1820">
    <property type="entry name" value="alpha/beta hydrolase"/>
    <property type="match status" value="1"/>
</dbReference>
<dbReference type="InterPro" id="IPR025110">
    <property type="entry name" value="AMP-bd_C"/>
</dbReference>
<dbReference type="InterPro" id="IPR023213">
    <property type="entry name" value="CAT-like_dom_sf"/>
</dbReference>
<keyword evidence="6" id="KW-1185">Reference proteome</keyword>
<dbReference type="PROSITE" id="PS00455">
    <property type="entry name" value="AMP_BINDING"/>
    <property type="match status" value="1"/>
</dbReference>
<dbReference type="SUPFAM" id="SSF52777">
    <property type="entry name" value="CoA-dependent acyltransferases"/>
    <property type="match status" value="4"/>
</dbReference>
<feature type="domain" description="Carrier" evidence="4">
    <location>
        <begin position="967"/>
        <end position="1042"/>
    </location>
</feature>
<dbReference type="CDD" id="cd19531">
    <property type="entry name" value="LCL_NRPS-like"/>
    <property type="match status" value="1"/>
</dbReference>
<dbReference type="InterPro" id="IPR029058">
    <property type="entry name" value="AB_hydrolase_fold"/>
</dbReference>
<dbReference type="InterPro" id="IPR009081">
    <property type="entry name" value="PP-bd_ACP"/>
</dbReference>
<dbReference type="Gene3D" id="3.40.50.980">
    <property type="match status" value="2"/>
</dbReference>